<dbReference type="AlphaFoldDB" id="A0A7K1J437"/>
<dbReference type="Pfam" id="PF01569">
    <property type="entry name" value="PAP2"/>
    <property type="match status" value="1"/>
</dbReference>
<sequence>MQPCTGGGTLNTMTSQPSNSAKHIAQNSERSSSLTRFVWPGIGVLALIGVVILTVSVHAHGILAIDRAGYGFISARIISDSLTPVIRVVTKAASAVTLITIAAVMLVVTSLRHRPRVGIAVALNLAFIAGINEIFKMIMQRPRPNVPRLAVENGYSFPSGHAMASTAFYGFLIYLTYRYVHNRAAKWVIIVLLALLVPTIMFTRVYLGVHYVSDVLAGCLCSIAWLTLVWVPIMKHTLLK</sequence>
<feature type="transmembrane region" description="Helical" evidence="2">
    <location>
        <begin position="37"/>
        <end position="65"/>
    </location>
</feature>
<dbReference type="PANTHER" id="PTHR14969:SF13">
    <property type="entry name" value="AT30094P"/>
    <property type="match status" value="1"/>
</dbReference>
<feature type="transmembrane region" description="Helical" evidence="2">
    <location>
        <begin position="187"/>
        <end position="209"/>
    </location>
</feature>
<keyword evidence="2" id="KW-0812">Transmembrane</keyword>
<dbReference type="PANTHER" id="PTHR14969">
    <property type="entry name" value="SPHINGOSINE-1-PHOSPHATE PHOSPHOHYDROLASE"/>
    <property type="match status" value="1"/>
</dbReference>
<organism evidence="4 5">
    <name type="scientific">Bifidobacterium canis</name>
    <dbReference type="NCBI Taxonomy" id="2610880"/>
    <lineage>
        <taxon>Bacteria</taxon>
        <taxon>Bacillati</taxon>
        <taxon>Actinomycetota</taxon>
        <taxon>Actinomycetes</taxon>
        <taxon>Bifidobacteriales</taxon>
        <taxon>Bifidobacteriaceae</taxon>
        <taxon>Bifidobacterium</taxon>
    </lineage>
</organism>
<dbReference type="SMART" id="SM00014">
    <property type="entry name" value="acidPPc"/>
    <property type="match status" value="1"/>
</dbReference>
<keyword evidence="2" id="KW-0472">Membrane</keyword>
<keyword evidence="5" id="KW-1185">Reference proteome</keyword>
<feature type="domain" description="Phosphatidic acid phosphatase type 2/haloperoxidase" evidence="3">
    <location>
        <begin position="117"/>
        <end position="230"/>
    </location>
</feature>
<evidence type="ECO:0000259" key="3">
    <source>
        <dbReference type="SMART" id="SM00014"/>
    </source>
</evidence>
<reference evidence="4 5" key="1">
    <citation type="submission" date="2019-09" db="EMBL/GenBank/DDBJ databases">
        <title>Bifidobacterium canis sp. nov., isolated from the digestive tract of German Shepherd dog puppy.</title>
        <authorList>
            <person name="Bunesova V."/>
        </authorList>
    </citation>
    <scope>NUCLEOTIDE SEQUENCE [LARGE SCALE GENOMIC DNA]</scope>
    <source>
        <strain evidence="4 5">GSD1FS</strain>
    </source>
</reference>
<feature type="region of interest" description="Disordered" evidence="1">
    <location>
        <begin position="1"/>
        <end position="25"/>
    </location>
</feature>
<name>A0A7K1J437_9BIFI</name>
<proteinExistence type="predicted"/>
<feature type="transmembrane region" description="Helical" evidence="2">
    <location>
        <begin position="155"/>
        <end position="175"/>
    </location>
</feature>
<evidence type="ECO:0000313" key="5">
    <source>
        <dbReference type="Proteomes" id="UP000487882"/>
    </source>
</evidence>
<dbReference type="SUPFAM" id="SSF48317">
    <property type="entry name" value="Acid phosphatase/Vanadium-dependent haloperoxidase"/>
    <property type="match status" value="1"/>
</dbReference>
<dbReference type="InterPro" id="IPR000326">
    <property type="entry name" value="PAP2/HPO"/>
</dbReference>
<dbReference type="Proteomes" id="UP000487882">
    <property type="component" value="Unassembled WGS sequence"/>
</dbReference>
<protein>
    <submittedName>
        <fullName evidence="4">Phosphoesterase PA-phosphatase-like protein</fullName>
    </submittedName>
</protein>
<gene>
    <name evidence="4" type="ORF">GSD1FS_0738</name>
</gene>
<dbReference type="InterPro" id="IPR036938">
    <property type="entry name" value="PAP2/HPO_sf"/>
</dbReference>
<feature type="transmembrane region" description="Helical" evidence="2">
    <location>
        <begin position="117"/>
        <end position="135"/>
    </location>
</feature>
<dbReference type="CDD" id="cd03392">
    <property type="entry name" value="PAP2_like_2"/>
    <property type="match status" value="1"/>
</dbReference>
<dbReference type="EMBL" id="WNLP01000002">
    <property type="protein sequence ID" value="MUH59416.1"/>
    <property type="molecule type" value="Genomic_DNA"/>
</dbReference>
<feature type="transmembrane region" description="Helical" evidence="2">
    <location>
        <begin position="85"/>
        <end position="108"/>
    </location>
</feature>
<dbReference type="Gene3D" id="1.20.144.10">
    <property type="entry name" value="Phosphatidic acid phosphatase type 2/haloperoxidase"/>
    <property type="match status" value="2"/>
</dbReference>
<accession>A0A7K1J437</accession>
<evidence type="ECO:0000256" key="2">
    <source>
        <dbReference type="SAM" id="Phobius"/>
    </source>
</evidence>
<evidence type="ECO:0000256" key="1">
    <source>
        <dbReference type="SAM" id="MobiDB-lite"/>
    </source>
</evidence>
<evidence type="ECO:0000313" key="4">
    <source>
        <dbReference type="EMBL" id="MUH59416.1"/>
    </source>
</evidence>
<feature type="compositionally biased region" description="Polar residues" evidence="1">
    <location>
        <begin position="10"/>
        <end position="25"/>
    </location>
</feature>
<keyword evidence="2" id="KW-1133">Transmembrane helix</keyword>
<feature type="transmembrane region" description="Helical" evidence="2">
    <location>
        <begin position="215"/>
        <end position="233"/>
    </location>
</feature>
<comment type="caution">
    <text evidence="4">The sequence shown here is derived from an EMBL/GenBank/DDBJ whole genome shotgun (WGS) entry which is preliminary data.</text>
</comment>